<reference evidence="2 3" key="2">
    <citation type="journal article" date="2012" name="Stand. Genomic Sci.">
        <title>Complete Genome Sequence of Clostridium clariflavum DSM 19732.</title>
        <authorList>
            <person name="Izquierdo J.A."/>
            <person name="Goodwin L."/>
            <person name="Davenport K.W."/>
            <person name="Teshima H."/>
            <person name="Bruce D."/>
            <person name="Detter C."/>
            <person name="Tapia R."/>
            <person name="Han S."/>
            <person name="Land M."/>
            <person name="Hauser L."/>
            <person name="Jeffries C.D."/>
            <person name="Han J."/>
            <person name="Pitluck S."/>
            <person name="Nolan M."/>
            <person name="Chen A."/>
            <person name="Huntemann M."/>
            <person name="Mavromatis K."/>
            <person name="Mikhailova N."/>
            <person name="Liolios K."/>
            <person name="Woyke T."/>
            <person name="Lynd L.R."/>
        </authorList>
    </citation>
    <scope>NUCLEOTIDE SEQUENCE [LARGE SCALE GENOMIC DNA]</scope>
    <source>
        <strain evidence="3">DSM 19732 / NBRC 101661 / EBR45</strain>
    </source>
</reference>
<dbReference type="KEGG" id="ccl:Clocl_2387"/>
<keyword evidence="2" id="KW-0378">Hydrolase</keyword>
<evidence type="ECO:0000259" key="1">
    <source>
        <dbReference type="Pfam" id="PF00149"/>
    </source>
</evidence>
<dbReference type="InterPro" id="IPR029052">
    <property type="entry name" value="Metallo-depent_PP-like"/>
</dbReference>
<keyword evidence="3" id="KW-1185">Reference proteome</keyword>
<proteinExistence type="predicted"/>
<dbReference type="RefSeq" id="WP_014255533.1">
    <property type="nucleotide sequence ID" value="NC_016627.1"/>
</dbReference>
<dbReference type="STRING" id="720554.Clocl_2387"/>
<sequence length="329" mass="37812">MKLLFFTDTHIKGTNPKNRKDNYYETLKRKFREIGDIAKDLEVDYILHGGDWFDRPDISPSIVREFAIIIKNFGKEIYTVAGNHDMYGQNPNTLNRTMLGIFEGTGIVKLLKDDEEIILKKDGISLQLTGKSYNYDIDGQKFAEYYIVKKNSSVDYAINIVHGMLLKKPFYEGIQYTLIDDIKDTEADITFAGHYHSGFGIVEMNGKYFVNPGSIVRISNSIAEIERKPKVVYVELKERVEIREIELKSALPGEEVLDREELERAKDRSVRLHQFYQGISKSMKYKKIDIAGIVENIASNQDLSREVKEEALRRIAIAQESFAMGQDTE</sequence>
<dbReference type="PANTHER" id="PTHR30337:SF0">
    <property type="entry name" value="NUCLEASE SBCCD SUBUNIT D"/>
    <property type="match status" value="1"/>
</dbReference>
<dbReference type="GO" id="GO:0004527">
    <property type="term" value="F:exonuclease activity"/>
    <property type="evidence" value="ECO:0007669"/>
    <property type="project" value="UniProtKB-KW"/>
</dbReference>
<dbReference type="HOGENOM" id="CLU_071838_0_0_9"/>
<dbReference type="EMBL" id="CP003065">
    <property type="protein sequence ID" value="AEV68964.1"/>
    <property type="molecule type" value="Genomic_DNA"/>
</dbReference>
<dbReference type="InterPro" id="IPR050535">
    <property type="entry name" value="DNA_Repair-Maintenance_Comp"/>
</dbReference>
<accession>G8LZ20</accession>
<dbReference type="SUPFAM" id="SSF56300">
    <property type="entry name" value="Metallo-dependent phosphatases"/>
    <property type="match status" value="1"/>
</dbReference>
<evidence type="ECO:0000313" key="3">
    <source>
        <dbReference type="Proteomes" id="UP000005435"/>
    </source>
</evidence>
<dbReference type="PANTHER" id="PTHR30337">
    <property type="entry name" value="COMPONENT OF ATP-DEPENDENT DSDNA EXONUCLEASE"/>
    <property type="match status" value="1"/>
</dbReference>
<dbReference type="Gene3D" id="3.60.21.10">
    <property type="match status" value="1"/>
</dbReference>
<name>G8LZ20_ACECE</name>
<evidence type="ECO:0000313" key="2">
    <source>
        <dbReference type="EMBL" id="AEV68964.1"/>
    </source>
</evidence>
<dbReference type="eggNOG" id="COG0420">
    <property type="taxonomic scope" value="Bacteria"/>
</dbReference>
<feature type="domain" description="Calcineurin-like phosphoesterase" evidence="1">
    <location>
        <begin position="1"/>
        <end position="197"/>
    </location>
</feature>
<reference evidence="3" key="1">
    <citation type="submission" date="2011-12" db="EMBL/GenBank/DDBJ databases">
        <title>Complete sequence of Clostridium clariflavum DSM 19732.</title>
        <authorList>
            <consortium name="US DOE Joint Genome Institute"/>
            <person name="Lucas S."/>
            <person name="Han J."/>
            <person name="Lapidus A."/>
            <person name="Cheng J.-F."/>
            <person name="Goodwin L."/>
            <person name="Pitluck S."/>
            <person name="Peters L."/>
            <person name="Teshima H."/>
            <person name="Detter J.C."/>
            <person name="Han C."/>
            <person name="Tapia R."/>
            <person name="Land M."/>
            <person name="Hauser L."/>
            <person name="Kyrpides N."/>
            <person name="Ivanova N."/>
            <person name="Pagani I."/>
            <person name="Kitzmiller T."/>
            <person name="Lynd L."/>
            <person name="Izquierdo J."/>
            <person name="Woyke T."/>
        </authorList>
    </citation>
    <scope>NUCLEOTIDE SEQUENCE [LARGE SCALE GENOMIC DNA]</scope>
    <source>
        <strain evidence="3">DSM 19732 / NBRC 101661 / EBR45</strain>
    </source>
</reference>
<dbReference type="Pfam" id="PF00149">
    <property type="entry name" value="Metallophos"/>
    <property type="match status" value="1"/>
</dbReference>
<keyword evidence="2" id="KW-0540">Nuclease</keyword>
<keyword evidence="2" id="KW-0269">Exonuclease</keyword>
<protein>
    <submittedName>
        <fullName evidence="2">DNA repair exonuclease</fullName>
    </submittedName>
</protein>
<dbReference type="AlphaFoldDB" id="G8LZ20"/>
<dbReference type="Proteomes" id="UP000005435">
    <property type="component" value="Chromosome"/>
</dbReference>
<gene>
    <name evidence="2" type="ordered locus">Clocl_2387</name>
</gene>
<organism evidence="2 3">
    <name type="scientific">Acetivibrio clariflavus (strain DSM 19732 / NBRC 101661 / EBR45)</name>
    <name type="common">Clostridium clariflavum</name>
    <dbReference type="NCBI Taxonomy" id="720554"/>
    <lineage>
        <taxon>Bacteria</taxon>
        <taxon>Bacillati</taxon>
        <taxon>Bacillota</taxon>
        <taxon>Clostridia</taxon>
        <taxon>Eubacteriales</taxon>
        <taxon>Oscillospiraceae</taxon>
        <taxon>Acetivibrio</taxon>
    </lineage>
</organism>
<dbReference type="InterPro" id="IPR004843">
    <property type="entry name" value="Calcineurin-like_PHP"/>
</dbReference>
<dbReference type="OrthoDB" id="9773856at2"/>